<sequence>MVIAAIVIWVIGLLMALVAGFGFTLETEPHDTEEFEKYYKSWGGTRFYTLWFIALLILAVIWPIALVTLWIVALIKGW</sequence>
<feature type="transmembrane region" description="Helical" evidence="1">
    <location>
        <begin position="6"/>
        <end position="26"/>
    </location>
</feature>
<keyword evidence="1" id="KW-0472">Membrane</keyword>
<keyword evidence="1" id="KW-1133">Transmembrane helix</keyword>
<dbReference type="Proteomes" id="UP000596355">
    <property type="component" value="Segment"/>
</dbReference>
<evidence type="ECO:0000313" key="3">
    <source>
        <dbReference type="Proteomes" id="UP000596355"/>
    </source>
</evidence>
<organism evidence="2 3">
    <name type="scientific">Streptomyces phage MeganTheeKilla</name>
    <dbReference type="NCBI Taxonomy" id="2801897"/>
    <lineage>
        <taxon>Viruses</taxon>
        <taxon>Duplodnaviria</taxon>
        <taxon>Heunggongvirae</taxon>
        <taxon>Uroviricota</taxon>
        <taxon>Caudoviricetes</taxon>
        <taxon>Stanwilliamsviridae</taxon>
        <taxon>Loccivirinae</taxon>
        <taxon>Gilsonvirus</taxon>
        <taxon>Gilsonvirus gilson</taxon>
    </lineage>
</organism>
<feature type="transmembrane region" description="Helical" evidence="1">
    <location>
        <begin position="47"/>
        <end position="75"/>
    </location>
</feature>
<protein>
    <submittedName>
        <fullName evidence="2">Membrane protein</fullName>
    </submittedName>
</protein>
<proteinExistence type="predicted"/>
<dbReference type="EMBL" id="MW435853">
    <property type="protein sequence ID" value="QQV92530.1"/>
    <property type="molecule type" value="Genomic_DNA"/>
</dbReference>
<keyword evidence="1" id="KW-0812">Transmembrane</keyword>
<name>A0A7U0J6P0_9CAUD</name>
<evidence type="ECO:0000313" key="2">
    <source>
        <dbReference type="EMBL" id="QQV92530.1"/>
    </source>
</evidence>
<gene>
    <name evidence="2" type="primary">193</name>
    <name evidence="2" type="ORF">SEA_MEGANTHEEKILLA_193</name>
</gene>
<accession>A0A7U0J6P0</accession>
<evidence type="ECO:0000256" key="1">
    <source>
        <dbReference type="SAM" id="Phobius"/>
    </source>
</evidence>
<reference evidence="2 3" key="1">
    <citation type="submission" date="2021-01" db="EMBL/GenBank/DDBJ databases">
        <authorList>
            <person name="Olabode J."/>
            <person name="Purtell M.C."/>
            <person name="Talati K."/>
            <person name="Shaffer C.D."/>
            <person name="Weston-Hafer K.A."/>
            <person name="Garlena R.A."/>
            <person name="Russell D.A."/>
            <person name="Pope W.H."/>
            <person name="Jacobs-Sera D."/>
            <person name="Hatfull G.F."/>
        </authorList>
    </citation>
    <scope>NUCLEOTIDE SEQUENCE [LARGE SCALE GENOMIC DNA]</scope>
</reference>